<dbReference type="PANTHER" id="PTHR10954">
    <property type="entry name" value="RIBONUCLEASE H2 SUBUNIT A"/>
    <property type="match status" value="1"/>
</dbReference>
<dbReference type="InterPro" id="IPR023160">
    <property type="entry name" value="RNase_HII_hlx-loop-hlx_cap_dom"/>
</dbReference>
<comment type="caution">
    <text evidence="1">The sequence shown here is derived from an EMBL/GenBank/DDBJ whole genome shotgun (WGS) entry which is preliminary data.</text>
</comment>
<keyword evidence="2" id="KW-1185">Reference proteome</keyword>
<evidence type="ECO:0000313" key="2">
    <source>
        <dbReference type="Proteomes" id="UP000824890"/>
    </source>
</evidence>
<dbReference type="Proteomes" id="UP000824890">
    <property type="component" value="Unassembled WGS sequence"/>
</dbReference>
<gene>
    <name evidence="1" type="ORF">HID58_036025</name>
</gene>
<accession>A0ABQ8C6K4</accession>
<name>A0ABQ8C6K4_BRANA</name>
<reference evidence="1 2" key="1">
    <citation type="submission" date="2021-05" db="EMBL/GenBank/DDBJ databases">
        <title>Genome Assembly of Synthetic Allotetraploid Brassica napus Reveals Homoeologous Exchanges between Subgenomes.</title>
        <authorList>
            <person name="Davis J.T."/>
        </authorList>
    </citation>
    <scope>NUCLEOTIDE SEQUENCE [LARGE SCALE GENOMIC DNA]</scope>
    <source>
        <strain evidence="2">cv. Da-Ae</strain>
        <tissue evidence="1">Seedling</tissue>
    </source>
</reference>
<evidence type="ECO:0000313" key="1">
    <source>
        <dbReference type="EMBL" id="KAH0912704.1"/>
    </source>
</evidence>
<protein>
    <submittedName>
        <fullName evidence="1">Uncharacterized protein</fullName>
    </submittedName>
</protein>
<proteinExistence type="predicted"/>
<dbReference type="EMBL" id="JAGKQM010000009">
    <property type="protein sequence ID" value="KAH0912704.1"/>
    <property type="molecule type" value="Genomic_DNA"/>
</dbReference>
<dbReference type="InterPro" id="IPR001352">
    <property type="entry name" value="RNase_HII/HIII"/>
</dbReference>
<dbReference type="PANTHER" id="PTHR10954:SF7">
    <property type="entry name" value="RIBONUCLEASE H2 SUBUNIT A"/>
    <property type="match status" value="1"/>
</dbReference>
<sequence>MYACSAPFHSFLLSPPSILHLDKSLDGAVDVIGSMELSAKILAKNKIHLNEISYNSATGSSNSGASIVAKRQSVDRVLVEETGENINRNLGSGLLDIPESNTNIVFGFPSLVRFSWGTCTNAFEGQC</sequence>
<organism evidence="1 2">
    <name type="scientific">Brassica napus</name>
    <name type="common">Rape</name>
    <dbReference type="NCBI Taxonomy" id="3708"/>
    <lineage>
        <taxon>Eukaryota</taxon>
        <taxon>Viridiplantae</taxon>
        <taxon>Streptophyta</taxon>
        <taxon>Embryophyta</taxon>
        <taxon>Tracheophyta</taxon>
        <taxon>Spermatophyta</taxon>
        <taxon>Magnoliopsida</taxon>
        <taxon>eudicotyledons</taxon>
        <taxon>Gunneridae</taxon>
        <taxon>Pentapetalae</taxon>
        <taxon>rosids</taxon>
        <taxon>malvids</taxon>
        <taxon>Brassicales</taxon>
        <taxon>Brassicaceae</taxon>
        <taxon>Brassiceae</taxon>
        <taxon>Brassica</taxon>
    </lineage>
</organism>
<dbReference type="Gene3D" id="1.10.10.460">
    <property type="entry name" value="Ribonuclease hii. Domain 2"/>
    <property type="match status" value="1"/>
</dbReference>